<dbReference type="GO" id="GO:0051539">
    <property type="term" value="F:4 iron, 4 sulfur cluster binding"/>
    <property type="evidence" value="ECO:0007669"/>
    <property type="project" value="UniProtKB-KW"/>
</dbReference>
<dbReference type="OrthoDB" id="10253113at2759"/>
<keyword evidence="4" id="KW-0004">4Fe-4S</keyword>
<sequence length="540" mass="57927">MSAILSAQDLNDFIGPGLACINPVVVNRSDTNGPTEIQIDASGNPVEVSIDDGSSNATAKTATQLTPAQINLSDCLACSGCITSAESVLVSLQSHTELLSVLKQSRGQRVPNDVNDMEIMKPKRVFVASISHQSRASLAAAFNISVDTVDAKLVTLFRDVLGFQYLVGTGVGRQVSLAYSAQEVLLKAGKLADINSLSVEHKRPVLASICPGWICYVEKTHPHVLPYLSAIKSPQQITGSLLKRLISEEADVSADDIYHVSVMPCFDKKLEASRPDFATGEGVRDVDCVITTKEVVQLLLDENIDFMSMSEAQGARMGNFQAMAPKLWPTEKSWESSEGSSSGGYLWHVLAALGDEIAKVECKTTNLKVIPGKNSDMVEYHLVTVDGNKEEVVAKAAQVYGFRNIQNLVRKLKTGSKSGARSVVTARAKKSAGAANATLSPTEYDYVEVMACPGGCINGGGQIGAPTSDGDAVGLKEWRLMVENKYKSMRSSVVERSAVQEWATTIWGSDIDSLVTTSYRAVEGFDAKDAVPAVLVGDKW</sequence>
<evidence type="ECO:0000313" key="9">
    <source>
        <dbReference type="Proteomes" id="UP000094385"/>
    </source>
</evidence>
<dbReference type="Gene3D" id="3.40.950.10">
    <property type="entry name" value="Fe-only Hydrogenase (Larger Subunit), Chain L, domain 3"/>
    <property type="match status" value="2"/>
</dbReference>
<keyword evidence="5" id="KW-0411">Iron-sulfur</keyword>
<dbReference type="SUPFAM" id="SSF53920">
    <property type="entry name" value="Fe-only hydrogenase"/>
    <property type="match status" value="1"/>
</dbReference>
<dbReference type="EMBL" id="KV454292">
    <property type="protein sequence ID" value="ODQ74418.1"/>
    <property type="molecule type" value="Genomic_DNA"/>
</dbReference>
<gene>
    <name evidence="8" type="ORF">LIPSTDRAFT_253691</name>
</gene>
<dbReference type="InterPro" id="IPR050340">
    <property type="entry name" value="Cytosolic_Fe-S_CAF"/>
</dbReference>
<name>A0A1E3QA20_LIPST</name>
<dbReference type="InterPro" id="IPR004108">
    <property type="entry name" value="Fe_hydrogenase_lsu_C"/>
</dbReference>
<dbReference type="Pfam" id="PF02906">
    <property type="entry name" value="Fe_hyd_lg_C"/>
    <property type="match status" value="1"/>
</dbReference>
<protein>
    <recommendedName>
        <fullName evidence="2">Cytosolic Fe-S cluster assembly factor NAR1</fullName>
    </recommendedName>
    <alternativeName>
        <fullName evidence="3">Cytosolic Fe-S cluster assembly factor nar1</fullName>
    </alternativeName>
    <alternativeName>
        <fullName evidence="6">Nuclear architecture-related protein 1</fullName>
    </alternativeName>
</protein>
<evidence type="ECO:0000256" key="4">
    <source>
        <dbReference type="ARBA" id="ARBA00022485"/>
    </source>
</evidence>
<dbReference type="Gene3D" id="3.40.50.1780">
    <property type="match status" value="2"/>
</dbReference>
<dbReference type="STRING" id="675824.A0A1E3QA20"/>
<keyword evidence="4" id="KW-0408">Iron</keyword>
<evidence type="ECO:0000259" key="7">
    <source>
        <dbReference type="Pfam" id="PF02906"/>
    </source>
</evidence>
<evidence type="ECO:0000256" key="6">
    <source>
        <dbReference type="ARBA" id="ARBA00031269"/>
    </source>
</evidence>
<keyword evidence="4" id="KW-0479">Metal-binding</keyword>
<evidence type="ECO:0000256" key="1">
    <source>
        <dbReference type="ARBA" id="ARBA00006596"/>
    </source>
</evidence>
<reference evidence="8 9" key="1">
    <citation type="journal article" date="2016" name="Proc. Natl. Acad. Sci. U.S.A.">
        <title>Comparative genomics of biotechnologically important yeasts.</title>
        <authorList>
            <person name="Riley R."/>
            <person name="Haridas S."/>
            <person name="Wolfe K.H."/>
            <person name="Lopes M.R."/>
            <person name="Hittinger C.T."/>
            <person name="Goeker M."/>
            <person name="Salamov A.A."/>
            <person name="Wisecaver J.H."/>
            <person name="Long T.M."/>
            <person name="Calvey C.H."/>
            <person name="Aerts A.L."/>
            <person name="Barry K.W."/>
            <person name="Choi C."/>
            <person name="Clum A."/>
            <person name="Coughlan A.Y."/>
            <person name="Deshpande S."/>
            <person name="Douglass A.P."/>
            <person name="Hanson S.J."/>
            <person name="Klenk H.-P."/>
            <person name="LaButti K.M."/>
            <person name="Lapidus A."/>
            <person name="Lindquist E.A."/>
            <person name="Lipzen A.M."/>
            <person name="Meier-Kolthoff J.P."/>
            <person name="Ohm R.A."/>
            <person name="Otillar R.P."/>
            <person name="Pangilinan J.L."/>
            <person name="Peng Y."/>
            <person name="Rokas A."/>
            <person name="Rosa C.A."/>
            <person name="Scheuner C."/>
            <person name="Sibirny A.A."/>
            <person name="Slot J.C."/>
            <person name="Stielow J.B."/>
            <person name="Sun H."/>
            <person name="Kurtzman C.P."/>
            <person name="Blackwell M."/>
            <person name="Grigoriev I.V."/>
            <person name="Jeffries T.W."/>
        </authorList>
    </citation>
    <scope>NUCLEOTIDE SEQUENCE [LARGE SCALE GENOMIC DNA]</scope>
    <source>
        <strain evidence="8 9">NRRL Y-11557</strain>
    </source>
</reference>
<keyword evidence="9" id="KW-1185">Reference proteome</keyword>
<dbReference type="PANTHER" id="PTHR11615">
    <property type="entry name" value="NITRATE, FORMATE, IRON DEHYDROGENASE"/>
    <property type="match status" value="1"/>
</dbReference>
<dbReference type="AlphaFoldDB" id="A0A1E3QA20"/>
<evidence type="ECO:0000256" key="3">
    <source>
        <dbReference type="ARBA" id="ARBA00017073"/>
    </source>
</evidence>
<dbReference type="InterPro" id="IPR009016">
    <property type="entry name" value="Fe_hydrogenase"/>
</dbReference>
<accession>A0A1E3QA20</accession>
<proteinExistence type="inferred from homology"/>
<organism evidence="8 9">
    <name type="scientific">Lipomyces starkeyi NRRL Y-11557</name>
    <dbReference type="NCBI Taxonomy" id="675824"/>
    <lineage>
        <taxon>Eukaryota</taxon>
        <taxon>Fungi</taxon>
        <taxon>Dikarya</taxon>
        <taxon>Ascomycota</taxon>
        <taxon>Saccharomycotina</taxon>
        <taxon>Lipomycetes</taxon>
        <taxon>Lipomycetales</taxon>
        <taxon>Lipomycetaceae</taxon>
        <taxon>Lipomyces</taxon>
    </lineage>
</organism>
<evidence type="ECO:0000256" key="2">
    <source>
        <dbReference type="ARBA" id="ARBA00015854"/>
    </source>
</evidence>
<dbReference type="Proteomes" id="UP000094385">
    <property type="component" value="Unassembled WGS sequence"/>
</dbReference>
<evidence type="ECO:0000313" key="8">
    <source>
        <dbReference type="EMBL" id="ODQ74418.1"/>
    </source>
</evidence>
<comment type="similarity">
    <text evidence="1">Belongs to the NARF family.</text>
</comment>
<feature type="domain" description="Iron hydrogenase large subunit C-terminal" evidence="7">
    <location>
        <begin position="126"/>
        <end position="460"/>
    </location>
</feature>
<evidence type="ECO:0000256" key="5">
    <source>
        <dbReference type="ARBA" id="ARBA00023014"/>
    </source>
</evidence>